<name>A0A7I7JYA1_9MYCO</name>
<evidence type="ECO:0000313" key="1">
    <source>
        <dbReference type="EMBL" id="BBX16763.1"/>
    </source>
</evidence>
<evidence type="ECO:0000313" key="2">
    <source>
        <dbReference type="Proteomes" id="UP000467006"/>
    </source>
</evidence>
<organism evidence="1 2">
    <name type="scientific">Mycolicibacterium duvalii</name>
    <dbReference type="NCBI Taxonomy" id="39688"/>
    <lineage>
        <taxon>Bacteria</taxon>
        <taxon>Bacillati</taxon>
        <taxon>Actinomycetota</taxon>
        <taxon>Actinomycetes</taxon>
        <taxon>Mycobacteriales</taxon>
        <taxon>Mycobacteriaceae</taxon>
        <taxon>Mycolicibacterium</taxon>
    </lineage>
</organism>
<keyword evidence="2" id="KW-1185">Reference proteome</keyword>
<gene>
    <name evidence="1" type="ORF">MDUV_16230</name>
</gene>
<reference evidence="1 2" key="1">
    <citation type="journal article" date="2019" name="Emerg. Microbes Infect.">
        <title>Comprehensive subspecies identification of 175 nontuberculous mycobacteria species based on 7547 genomic profiles.</title>
        <authorList>
            <person name="Matsumoto Y."/>
            <person name="Kinjo T."/>
            <person name="Motooka D."/>
            <person name="Nabeya D."/>
            <person name="Jung N."/>
            <person name="Uechi K."/>
            <person name="Horii T."/>
            <person name="Iida T."/>
            <person name="Fujita J."/>
            <person name="Nakamura S."/>
        </authorList>
    </citation>
    <scope>NUCLEOTIDE SEQUENCE [LARGE SCALE GENOMIC DNA]</scope>
    <source>
        <strain evidence="1 2">JCM 6396</strain>
    </source>
</reference>
<dbReference type="OrthoDB" id="4639836at2"/>
<dbReference type="EMBL" id="AP022563">
    <property type="protein sequence ID" value="BBX16763.1"/>
    <property type="molecule type" value="Genomic_DNA"/>
</dbReference>
<protein>
    <submittedName>
        <fullName evidence="1">Uncharacterized protein</fullName>
    </submittedName>
</protein>
<dbReference type="RefSeq" id="WP_098001238.1">
    <property type="nucleotide sequence ID" value="NZ_AP022563.1"/>
</dbReference>
<accession>A0A7I7JYA1</accession>
<proteinExistence type="predicted"/>
<dbReference type="Proteomes" id="UP000467006">
    <property type="component" value="Chromosome"/>
</dbReference>
<dbReference type="AlphaFoldDB" id="A0A7I7JYA1"/>
<sequence length="157" mass="17586">MDDFVDILYAPMAYPVWWLVGAVLVAVAAVAWVAGIYLWTAPVDRLRRIPIVREVTYRVLRLKFMRSLGRVAERHRAGGLDSRTAFHEISRIFRQFVAFRTGYHVREMTAADIARSPLAASVLPVLERTYPGQFDTADPAGVDAAVAVARTAVARWT</sequence>
<dbReference type="KEGG" id="mdu:MDUV_16230"/>